<organism evidence="8 9">
    <name type="scientific">Aquamicrobium aerolatum DSM 21857</name>
    <dbReference type="NCBI Taxonomy" id="1121003"/>
    <lineage>
        <taxon>Bacteria</taxon>
        <taxon>Pseudomonadati</taxon>
        <taxon>Pseudomonadota</taxon>
        <taxon>Alphaproteobacteria</taxon>
        <taxon>Hyphomicrobiales</taxon>
        <taxon>Phyllobacteriaceae</taxon>
        <taxon>Aerobium</taxon>
    </lineage>
</organism>
<feature type="coiled-coil region" evidence="2">
    <location>
        <begin position="200"/>
        <end position="332"/>
    </location>
</feature>
<evidence type="ECO:0000256" key="4">
    <source>
        <dbReference type="SAM" id="SignalP"/>
    </source>
</evidence>
<dbReference type="Gene3D" id="3.10.560.10">
    <property type="entry name" value="Outer membrane lipoprotein wza domain like"/>
    <property type="match status" value="1"/>
</dbReference>
<dbReference type="PANTHER" id="PTHR33619:SF3">
    <property type="entry name" value="POLYSACCHARIDE EXPORT PROTEIN GFCE-RELATED"/>
    <property type="match status" value="1"/>
</dbReference>
<feature type="region of interest" description="Disordered" evidence="3">
    <location>
        <begin position="172"/>
        <end position="191"/>
    </location>
</feature>
<dbReference type="STRING" id="1121003.SAMN03080618_02850"/>
<dbReference type="Gene3D" id="3.30.1950.10">
    <property type="entry name" value="wza like domain"/>
    <property type="match status" value="1"/>
</dbReference>
<keyword evidence="1 4" id="KW-0732">Signal</keyword>
<feature type="domain" description="Polysaccharide export protein N-terminal" evidence="5">
    <location>
        <begin position="21"/>
        <end position="93"/>
    </location>
</feature>
<evidence type="ECO:0000256" key="3">
    <source>
        <dbReference type="SAM" id="MobiDB-lite"/>
    </source>
</evidence>
<evidence type="ECO:0000259" key="7">
    <source>
        <dbReference type="Pfam" id="PF25994"/>
    </source>
</evidence>
<dbReference type="RefSeq" id="WP_091523617.1">
    <property type="nucleotide sequence ID" value="NZ_FORF01000017.1"/>
</dbReference>
<keyword evidence="2" id="KW-0175">Coiled coil</keyword>
<dbReference type="InterPro" id="IPR049712">
    <property type="entry name" value="Poly_export"/>
</dbReference>
<keyword evidence="9" id="KW-1185">Reference proteome</keyword>
<protein>
    <submittedName>
        <fullName evidence="8">SLBB domain-containing protein</fullName>
    </submittedName>
</protein>
<dbReference type="Proteomes" id="UP000242763">
    <property type="component" value="Unassembled WGS sequence"/>
</dbReference>
<feature type="region of interest" description="Disordered" evidence="3">
    <location>
        <begin position="374"/>
        <end position="406"/>
    </location>
</feature>
<feature type="compositionally biased region" description="Basic and acidic residues" evidence="3">
    <location>
        <begin position="172"/>
        <end position="181"/>
    </location>
</feature>
<dbReference type="OrthoDB" id="9798876at2"/>
<feature type="compositionally biased region" description="Polar residues" evidence="3">
    <location>
        <begin position="397"/>
        <end position="406"/>
    </location>
</feature>
<dbReference type="EMBL" id="FORF01000017">
    <property type="protein sequence ID" value="SFJ39560.1"/>
    <property type="molecule type" value="Genomic_DNA"/>
</dbReference>
<evidence type="ECO:0000313" key="8">
    <source>
        <dbReference type="EMBL" id="SFJ39560.1"/>
    </source>
</evidence>
<dbReference type="AlphaFoldDB" id="A0A1I3R0K1"/>
<evidence type="ECO:0000313" key="9">
    <source>
        <dbReference type="Proteomes" id="UP000242763"/>
    </source>
</evidence>
<dbReference type="Pfam" id="PF25994">
    <property type="entry name" value="HH_AprE"/>
    <property type="match status" value="1"/>
</dbReference>
<dbReference type="InterPro" id="IPR019554">
    <property type="entry name" value="Soluble_ligand-bd"/>
</dbReference>
<evidence type="ECO:0000259" key="6">
    <source>
        <dbReference type="Pfam" id="PF10531"/>
    </source>
</evidence>
<evidence type="ECO:0000256" key="1">
    <source>
        <dbReference type="ARBA" id="ARBA00022729"/>
    </source>
</evidence>
<feature type="domain" description="AprE-like long alpha-helical hairpin" evidence="7">
    <location>
        <begin position="162"/>
        <end position="324"/>
    </location>
</feature>
<dbReference type="GO" id="GO:0015159">
    <property type="term" value="F:polysaccharide transmembrane transporter activity"/>
    <property type="evidence" value="ECO:0007669"/>
    <property type="project" value="InterPro"/>
</dbReference>
<dbReference type="InterPro" id="IPR058781">
    <property type="entry name" value="HH_AprE-like"/>
</dbReference>
<reference evidence="9" key="1">
    <citation type="submission" date="2016-10" db="EMBL/GenBank/DDBJ databases">
        <authorList>
            <person name="Varghese N."/>
            <person name="Submissions S."/>
        </authorList>
    </citation>
    <scope>NUCLEOTIDE SEQUENCE [LARGE SCALE GENOMIC DNA]</scope>
    <source>
        <strain evidence="9">DSM 21857</strain>
    </source>
</reference>
<gene>
    <name evidence="8" type="ORF">SAMN03080618_02850</name>
</gene>
<evidence type="ECO:0000259" key="5">
    <source>
        <dbReference type="Pfam" id="PF02563"/>
    </source>
</evidence>
<accession>A0A1I3R0K1</accession>
<sequence length="406" mass="44644">MQGRLVLAGLCLVTLCANGHAQDHYRLATGDRVEIWTSVDEAMRRTVTIGPDGWLSLPLAGHLQGAGLTLIELETQIKDKLRPFFKDDPDLTLMLVPGAEREQTIYVNGDVTNPGAYPYRPGLLVAHSISMAGGRPRGAGTASSDERRITTNGEIDRTTALISQLTAQAARIRSEQSDRTTIDASTAMPTDIARESSILRSRLEEKSEQARAHAERLKIRRELAETLSEQGKAIELQVELAEARLRSISQLVEKGYANETRQIEIRSEIAELRARRHELEGQIVTARLNVADEGETYRELLAARRGQLIIDLRDTERQLENATLTLADNKRLLSLLDAAPLDSDSPSTQLIIKVVRSVNGQPIEIDASELSEVQPGDLIRVSRPSEETPPHPASATGIENAQRSPS</sequence>
<proteinExistence type="predicted"/>
<dbReference type="Pfam" id="PF02563">
    <property type="entry name" value="Poly_export"/>
    <property type="match status" value="1"/>
</dbReference>
<evidence type="ECO:0000256" key="2">
    <source>
        <dbReference type="SAM" id="Coils"/>
    </source>
</evidence>
<feature type="chain" id="PRO_5017424864" evidence="4">
    <location>
        <begin position="22"/>
        <end position="406"/>
    </location>
</feature>
<dbReference type="InterPro" id="IPR003715">
    <property type="entry name" value="Poly_export_N"/>
</dbReference>
<feature type="signal peptide" evidence="4">
    <location>
        <begin position="1"/>
        <end position="21"/>
    </location>
</feature>
<dbReference type="PANTHER" id="PTHR33619">
    <property type="entry name" value="POLYSACCHARIDE EXPORT PROTEIN GFCE-RELATED"/>
    <property type="match status" value="1"/>
</dbReference>
<feature type="domain" description="Soluble ligand binding" evidence="6">
    <location>
        <begin position="105"/>
        <end position="141"/>
    </location>
</feature>
<name>A0A1I3R0K1_9HYPH</name>
<dbReference type="Pfam" id="PF10531">
    <property type="entry name" value="SLBB"/>
    <property type="match status" value="1"/>
</dbReference>